<dbReference type="Pfam" id="PF00072">
    <property type="entry name" value="Response_reg"/>
    <property type="match status" value="1"/>
</dbReference>
<comment type="caution">
    <text evidence="4">The sequence shown here is derived from an EMBL/GenBank/DDBJ whole genome shotgun (WGS) entry which is preliminary data.</text>
</comment>
<dbReference type="PROSITE" id="PS50110">
    <property type="entry name" value="RESPONSE_REGULATORY"/>
    <property type="match status" value="1"/>
</dbReference>
<protein>
    <submittedName>
        <fullName evidence="4">Response regulator receiver protein</fullName>
    </submittedName>
</protein>
<keyword evidence="1 2" id="KW-0597">Phosphoprotein</keyword>
<gene>
    <name evidence="4" type="ORF">WQE_28559</name>
</gene>
<dbReference type="PANTHER" id="PTHR44591:SF3">
    <property type="entry name" value="RESPONSE REGULATORY DOMAIN-CONTAINING PROTEIN"/>
    <property type="match status" value="1"/>
</dbReference>
<dbReference type="InterPro" id="IPR050595">
    <property type="entry name" value="Bact_response_regulator"/>
</dbReference>
<dbReference type="EMBL" id="AKAU01000150">
    <property type="protein sequence ID" value="EIM97511.1"/>
    <property type="molecule type" value="Genomic_DNA"/>
</dbReference>
<evidence type="ECO:0000313" key="5">
    <source>
        <dbReference type="Proteomes" id="UP000004980"/>
    </source>
</evidence>
<evidence type="ECO:0000256" key="2">
    <source>
        <dbReference type="PROSITE-ProRule" id="PRU00169"/>
    </source>
</evidence>
<feature type="domain" description="Response regulatory" evidence="3">
    <location>
        <begin position="22"/>
        <end position="137"/>
    </location>
</feature>
<dbReference type="SUPFAM" id="SSF52172">
    <property type="entry name" value="CheY-like"/>
    <property type="match status" value="1"/>
</dbReference>
<dbReference type="PANTHER" id="PTHR44591">
    <property type="entry name" value="STRESS RESPONSE REGULATOR PROTEIN 1"/>
    <property type="match status" value="1"/>
</dbReference>
<keyword evidence="5" id="KW-1185">Reference proteome</keyword>
<evidence type="ECO:0000259" key="3">
    <source>
        <dbReference type="PROSITE" id="PS50110"/>
    </source>
</evidence>
<name>A0ABN0FFL4_9BURK</name>
<dbReference type="Proteomes" id="UP000004980">
    <property type="component" value="Unassembled WGS sequence"/>
</dbReference>
<dbReference type="InterPro" id="IPR011006">
    <property type="entry name" value="CheY-like_superfamily"/>
</dbReference>
<dbReference type="SMART" id="SM00448">
    <property type="entry name" value="REC"/>
    <property type="match status" value="1"/>
</dbReference>
<dbReference type="InterPro" id="IPR001789">
    <property type="entry name" value="Sig_transdc_resp-reg_receiver"/>
</dbReference>
<dbReference type="CDD" id="cd00156">
    <property type="entry name" value="REC"/>
    <property type="match status" value="1"/>
</dbReference>
<dbReference type="Gene3D" id="3.40.50.2300">
    <property type="match status" value="1"/>
</dbReference>
<accession>A0ABN0FFL4</accession>
<evidence type="ECO:0000256" key="1">
    <source>
        <dbReference type="ARBA" id="ARBA00022553"/>
    </source>
</evidence>
<reference evidence="4 5" key="1">
    <citation type="journal article" date="2012" name="J. Bacteriol.">
        <title>Draft Genome Sequence of the Soil Bacterium Burkholderia terrae Strain BS001, Which Interacts with Fungal Surface Structures.</title>
        <authorList>
            <person name="Nazir R."/>
            <person name="Hansen M.A."/>
            <person name="Sorensen S."/>
            <person name="van Elsas J.D."/>
        </authorList>
    </citation>
    <scope>NUCLEOTIDE SEQUENCE [LARGE SCALE GENOMIC DNA]</scope>
    <source>
        <strain evidence="4 5">BS001</strain>
    </source>
</reference>
<proteinExistence type="predicted"/>
<organism evidence="4 5">
    <name type="scientific">Paraburkholderia hospita</name>
    <dbReference type="NCBI Taxonomy" id="169430"/>
    <lineage>
        <taxon>Bacteria</taxon>
        <taxon>Pseudomonadati</taxon>
        <taxon>Pseudomonadota</taxon>
        <taxon>Betaproteobacteria</taxon>
        <taxon>Burkholderiales</taxon>
        <taxon>Burkholderiaceae</taxon>
        <taxon>Paraburkholderia</taxon>
    </lineage>
</organism>
<feature type="modified residue" description="4-aspartylphosphate" evidence="2">
    <location>
        <position position="71"/>
    </location>
</feature>
<evidence type="ECO:0000313" key="4">
    <source>
        <dbReference type="EMBL" id="EIM97511.1"/>
    </source>
</evidence>
<sequence>MDRTNCKVWGPGHKLRNNRDVRVLVADDDENGGGALAAYLSLEDMEARAVKSCDEALMVCAAWQPDVTVLDIMMPVYDGFHTARELRKRFDRDLAIVAYTATDSVFVRANPAGALFDAYCQKGTAPAHLVKFLYRLLKKEDGARHGGP</sequence>